<dbReference type="InterPro" id="IPR023996">
    <property type="entry name" value="TonB-dep_OMP_SusC/RagA"/>
</dbReference>
<dbReference type="RefSeq" id="WP_109622619.1">
    <property type="nucleotide sequence ID" value="NZ_QGDO01000009.1"/>
</dbReference>
<evidence type="ECO:0000259" key="12">
    <source>
        <dbReference type="Pfam" id="PF07715"/>
    </source>
</evidence>
<dbReference type="InterPro" id="IPR039426">
    <property type="entry name" value="TonB-dep_rcpt-like"/>
</dbReference>
<dbReference type="Proteomes" id="UP000245535">
    <property type="component" value="Unassembled WGS sequence"/>
</dbReference>
<keyword evidence="10" id="KW-0732">Signal</keyword>
<dbReference type="InterPro" id="IPR012910">
    <property type="entry name" value="Plug_dom"/>
</dbReference>
<keyword evidence="5 9" id="KW-0798">TonB box</keyword>
<organism evidence="13 14">
    <name type="scientific">Sediminitomix flava</name>
    <dbReference type="NCBI Taxonomy" id="379075"/>
    <lineage>
        <taxon>Bacteria</taxon>
        <taxon>Pseudomonadati</taxon>
        <taxon>Bacteroidota</taxon>
        <taxon>Cytophagia</taxon>
        <taxon>Cytophagales</taxon>
        <taxon>Flammeovirgaceae</taxon>
        <taxon>Sediminitomix</taxon>
    </lineage>
</organism>
<gene>
    <name evidence="13" type="ORF">BC781_109174</name>
</gene>
<evidence type="ECO:0000256" key="10">
    <source>
        <dbReference type="SAM" id="SignalP"/>
    </source>
</evidence>
<proteinExistence type="inferred from homology"/>
<dbReference type="FunFam" id="2.60.40.1120:FF:000003">
    <property type="entry name" value="Outer membrane protein Omp121"/>
    <property type="match status" value="1"/>
</dbReference>
<evidence type="ECO:0000256" key="4">
    <source>
        <dbReference type="ARBA" id="ARBA00022692"/>
    </source>
</evidence>
<dbReference type="PROSITE" id="PS52016">
    <property type="entry name" value="TONB_DEPENDENT_REC_3"/>
    <property type="match status" value="1"/>
</dbReference>
<dbReference type="SUPFAM" id="SSF49464">
    <property type="entry name" value="Carboxypeptidase regulatory domain-like"/>
    <property type="match status" value="1"/>
</dbReference>
<dbReference type="GO" id="GO:0009279">
    <property type="term" value="C:cell outer membrane"/>
    <property type="evidence" value="ECO:0007669"/>
    <property type="project" value="UniProtKB-SubCell"/>
</dbReference>
<keyword evidence="4 8" id="KW-0812">Transmembrane</keyword>
<keyword evidence="3 8" id="KW-1134">Transmembrane beta strand</keyword>
<dbReference type="Pfam" id="PF00593">
    <property type="entry name" value="TonB_dep_Rec_b-barrel"/>
    <property type="match status" value="1"/>
</dbReference>
<feature type="signal peptide" evidence="10">
    <location>
        <begin position="1"/>
        <end position="30"/>
    </location>
</feature>
<evidence type="ECO:0000256" key="7">
    <source>
        <dbReference type="ARBA" id="ARBA00023237"/>
    </source>
</evidence>
<dbReference type="InterPro" id="IPR037066">
    <property type="entry name" value="Plug_dom_sf"/>
</dbReference>
<dbReference type="EMBL" id="QGDO01000009">
    <property type="protein sequence ID" value="PWJ36155.1"/>
    <property type="molecule type" value="Genomic_DNA"/>
</dbReference>
<comment type="similarity">
    <text evidence="8 9">Belongs to the TonB-dependent receptor family.</text>
</comment>
<evidence type="ECO:0000256" key="8">
    <source>
        <dbReference type="PROSITE-ProRule" id="PRU01360"/>
    </source>
</evidence>
<dbReference type="Pfam" id="PF13715">
    <property type="entry name" value="CarbopepD_reg_2"/>
    <property type="match status" value="1"/>
</dbReference>
<keyword evidence="2 8" id="KW-0813">Transport</keyword>
<dbReference type="InterPro" id="IPR000531">
    <property type="entry name" value="Beta-barrel_TonB"/>
</dbReference>
<name>A0A315Z1H1_SEDFL</name>
<dbReference type="NCBIfam" id="TIGR04057">
    <property type="entry name" value="SusC_RagA_signa"/>
    <property type="match status" value="1"/>
</dbReference>
<evidence type="ECO:0000256" key="3">
    <source>
        <dbReference type="ARBA" id="ARBA00022452"/>
    </source>
</evidence>
<dbReference type="OrthoDB" id="9768177at2"/>
<comment type="caution">
    <text evidence="13">The sequence shown here is derived from an EMBL/GenBank/DDBJ whole genome shotgun (WGS) entry which is preliminary data.</text>
</comment>
<keyword evidence="7 8" id="KW-0998">Cell outer membrane</keyword>
<dbReference type="AlphaFoldDB" id="A0A315Z1H1"/>
<dbReference type="FunFam" id="2.170.130.10:FF:000008">
    <property type="entry name" value="SusC/RagA family TonB-linked outer membrane protein"/>
    <property type="match status" value="1"/>
</dbReference>
<feature type="domain" description="TonB-dependent receptor plug" evidence="12">
    <location>
        <begin position="127"/>
        <end position="230"/>
    </location>
</feature>
<dbReference type="Gene3D" id="2.40.170.20">
    <property type="entry name" value="TonB-dependent receptor, beta-barrel domain"/>
    <property type="match status" value="1"/>
</dbReference>
<comment type="subcellular location">
    <subcellularLocation>
        <location evidence="1 8">Cell outer membrane</location>
        <topology evidence="1 8">Multi-pass membrane protein</topology>
    </subcellularLocation>
</comment>
<dbReference type="InterPro" id="IPR008969">
    <property type="entry name" value="CarboxyPept-like_regulatory"/>
</dbReference>
<sequence>MFRFFCCSISKLKPWLAFVAAWMLTSTTFAQERMVEGKIISGEDNQPLPGVSILVQGTKTGTITDFDGMYKIAIPEGGTTLVFSYIGYVGQEVEVGNQTNIDITLTPDAEQLDEIVVVGYGVQKKSVVTGAIASVKEADIVKTPVVEAGQALQGRTPGVTVVGNSGQPGAGFDIRVRGTGSNGNNTPLYVVDGLQLDNIDHLNPGDISSIEVLKDAASAAVYGSRGANGVVIVTTKKGKAGKLTVNYDGYYGVQSAWRKAPVLNAKEYMILHNEGAMHANKSLPFSAEEMSSNMVDTDWQDQIYDTAPITNHTVQVSGGSEVSSYLASVNYFGQQGFVAPEKSQFDRFTMRLNSSHQLSDYVKFGQNLSYTRSTKQGINEQNEFGSVLQNAILHDPLTPAIITNPEIAAEYSSLSPSAVRDANGNYYGISQRNLREIVNPLARIQNTYDENIHSSLYGNGFLEVTPGIEGLKVRTDVGFKLSNGNNRGYTPEAYYNVVNTVTADGVWQGSYENVELQWENIVSYDKTIDKHTFGVLLGTTLIDRQGKWFSGNRTNLQIKGWDYAYLANGADDETQKSNSGFWQHRMLSYFGRLTYNYDEKYMLNAVLRYDGSTNFGTNNQFGLFTSIQGGWVVSRENFLVDNDVLTFLKLRAGYGETGNESIEAFAYLPLVGATTNYIIGSAETPTTGFAQNKLANPNLQWEHAQEVNFGIDAGLWNDKLTMNLDAYQRTRKNLLGLQPIPAYTGIGQPSANLGEVRNQGIELALAYRKREGDFHYEIAANVAYNDNEVQKVATGDGRIYGDGAFQYDGQLVMEQGHALPYFYGYKTNGIIQNQTEADAYNEAFGQKAVPGDIRFVDTNGDGVIDGDDRTDIGDPQHDWTFGLNISMDYKGFDFSMFWQGQQGAMLFNATQRLELVADQNYNARYLNRWTGEGSTNSFPRFTHNDTNGNFTRINDMVHLEDASYLRLKNIQIGYTLPQNICAKAGMTKARFYLSVQNAFTFTEYTGLDPEVGHGSAMGIGFDRGSYPQARTFLLGTNISF</sequence>
<feature type="chain" id="PRO_5016297066" evidence="10">
    <location>
        <begin position="31"/>
        <end position="1040"/>
    </location>
</feature>
<reference evidence="13 14" key="1">
    <citation type="submission" date="2018-03" db="EMBL/GenBank/DDBJ databases">
        <title>Genomic Encyclopedia of Archaeal and Bacterial Type Strains, Phase II (KMG-II): from individual species to whole genera.</title>
        <authorList>
            <person name="Goeker M."/>
        </authorList>
    </citation>
    <scope>NUCLEOTIDE SEQUENCE [LARGE SCALE GENOMIC DNA]</scope>
    <source>
        <strain evidence="13 14">DSM 28229</strain>
    </source>
</reference>
<dbReference type="Gene3D" id="2.170.130.10">
    <property type="entry name" value="TonB-dependent receptor, plug domain"/>
    <property type="match status" value="1"/>
</dbReference>
<protein>
    <submittedName>
        <fullName evidence="13">TonB-linked SusC/RagA family outer membrane protein</fullName>
    </submittedName>
</protein>
<evidence type="ECO:0000256" key="6">
    <source>
        <dbReference type="ARBA" id="ARBA00023136"/>
    </source>
</evidence>
<evidence type="ECO:0000259" key="11">
    <source>
        <dbReference type="Pfam" id="PF00593"/>
    </source>
</evidence>
<evidence type="ECO:0000256" key="1">
    <source>
        <dbReference type="ARBA" id="ARBA00004571"/>
    </source>
</evidence>
<keyword evidence="6 8" id="KW-0472">Membrane</keyword>
<evidence type="ECO:0000256" key="5">
    <source>
        <dbReference type="ARBA" id="ARBA00023077"/>
    </source>
</evidence>
<dbReference type="InterPro" id="IPR036942">
    <property type="entry name" value="Beta-barrel_TonB_sf"/>
</dbReference>
<evidence type="ECO:0000256" key="9">
    <source>
        <dbReference type="RuleBase" id="RU003357"/>
    </source>
</evidence>
<dbReference type="Pfam" id="PF07715">
    <property type="entry name" value="Plug"/>
    <property type="match status" value="1"/>
</dbReference>
<dbReference type="NCBIfam" id="TIGR04056">
    <property type="entry name" value="OMP_RagA_SusC"/>
    <property type="match status" value="1"/>
</dbReference>
<dbReference type="InterPro" id="IPR023997">
    <property type="entry name" value="TonB-dep_OMP_SusC/RagA_CS"/>
</dbReference>
<dbReference type="SUPFAM" id="SSF56935">
    <property type="entry name" value="Porins"/>
    <property type="match status" value="1"/>
</dbReference>
<evidence type="ECO:0000313" key="13">
    <source>
        <dbReference type="EMBL" id="PWJ36155.1"/>
    </source>
</evidence>
<dbReference type="Gene3D" id="2.60.40.1120">
    <property type="entry name" value="Carboxypeptidase-like, regulatory domain"/>
    <property type="match status" value="1"/>
</dbReference>
<feature type="domain" description="TonB-dependent receptor-like beta-barrel" evidence="11">
    <location>
        <begin position="472"/>
        <end position="795"/>
    </location>
</feature>
<evidence type="ECO:0000256" key="2">
    <source>
        <dbReference type="ARBA" id="ARBA00022448"/>
    </source>
</evidence>
<keyword evidence="14" id="KW-1185">Reference proteome</keyword>
<evidence type="ECO:0000313" key="14">
    <source>
        <dbReference type="Proteomes" id="UP000245535"/>
    </source>
</evidence>
<accession>A0A315Z1H1</accession>